<dbReference type="InterPro" id="IPR047057">
    <property type="entry name" value="MerR_fam"/>
</dbReference>
<dbReference type="PANTHER" id="PTHR30204:SF69">
    <property type="entry name" value="MERR-FAMILY TRANSCRIPTIONAL REGULATOR"/>
    <property type="match status" value="1"/>
</dbReference>
<dbReference type="PRINTS" id="PR00040">
    <property type="entry name" value="HTHMERR"/>
</dbReference>
<dbReference type="PANTHER" id="PTHR30204">
    <property type="entry name" value="REDOX-CYCLING DRUG-SENSING TRANSCRIPTIONAL ACTIVATOR SOXR"/>
    <property type="match status" value="1"/>
</dbReference>
<dbReference type="SUPFAM" id="SSF53335">
    <property type="entry name" value="S-adenosyl-L-methionine-dependent methyltransferases"/>
    <property type="match status" value="1"/>
</dbReference>
<dbReference type="Pfam" id="PF13411">
    <property type="entry name" value="MerR_1"/>
    <property type="match status" value="1"/>
</dbReference>
<dbReference type="SMART" id="SM00422">
    <property type="entry name" value="HTH_MERR"/>
    <property type="match status" value="1"/>
</dbReference>
<keyword evidence="4" id="KW-0804">Transcription</keyword>
<dbReference type="PROSITE" id="PS50937">
    <property type="entry name" value="HTH_MERR_2"/>
    <property type="match status" value="1"/>
</dbReference>
<evidence type="ECO:0000256" key="1">
    <source>
        <dbReference type="ARBA" id="ARBA00022491"/>
    </source>
</evidence>
<dbReference type="RefSeq" id="WP_190862014.1">
    <property type="nucleotide sequence ID" value="NZ_JACXIY010000015.1"/>
</dbReference>
<keyword evidence="2" id="KW-0805">Transcription regulation</keyword>
<protein>
    <submittedName>
        <fullName evidence="6">MerR family transcriptional regulator</fullName>
    </submittedName>
</protein>
<dbReference type="CDD" id="cd02440">
    <property type="entry name" value="AdoMet_MTases"/>
    <property type="match status" value="1"/>
</dbReference>
<keyword evidence="7" id="KW-1185">Reference proteome</keyword>
<accession>A0A927CP58</accession>
<sequence>MKVHEAAMLLGVTPRALRYYEQKGLIKPWKEEENGYRAYSEEDIERLRWIVSLRELGLPLIAIADILDSLAEPDAFFRKVDGARAALYEEWLDMEKALRSLDDALSDWQRSGEADLLLAERAAEQMRRTRQLRSSWSDQWNYDELASRYGEFAPLVHIEAMLTKEQYYRSLVRTADWLDPQPGELGLELGAGSGNLTALLAAGGARLTVIEQSARMLAILRNRLPDVEARQGNLLALPLAGHAYAFIGCSFALHHLNQSQQLLALEEMDRVLRIGGRLALTGFMEESRGQSGGQASPSSLPELIGWLERRSYATVHEKLYDGTHLLFAVKP</sequence>
<comment type="caution">
    <text evidence="6">The sequence shown here is derived from an EMBL/GenBank/DDBJ whole genome shotgun (WGS) entry which is preliminary data.</text>
</comment>
<dbReference type="SUPFAM" id="SSF46955">
    <property type="entry name" value="Putative DNA-binding domain"/>
    <property type="match status" value="1"/>
</dbReference>
<dbReference type="Gene3D" id="1.10.1660.10">
    <property type="match status" value="1"/>
</dbReference>
<evidence type="ECO:0000256" key="2">
    <source>
        <dbReference type="ARBA" id="ARBA00023015"/>
    </source>
</evidence>
<name>A0A927CP58_9BACL</name>
<dbReference type="InterPro" id="IPR041698">
    <property type="entry name" value="Methyltransf_25"/>
</dbReference>
<organism evidence="6 7">
    <name type="scientific">Paenibacillus arenilitoris</name>
    <dbReference type="NCBI Taxonomy" id="2772299"/>
    <lineage>
        <taxon>Bacteria</taxon>
        <taxon>Bacillati</taxon>
        <taxon>Bacillota</taxon>
        <taxon>Bacilli</taxon>
        <taxon>Bacillales</taxon>
        <taxon>Paenibacillaceae</taxon>
        <taxon>Paenibacillus</taxon>
    </lineage>
</organism>
<feature type="domain" description="HTH merR-type" evidence="5">
    <location>
        <begin position="1"/>
        <end position="69"/>
    </location>
</feature>
<evidence type="ECO:0000259" key="5">
    <source>
        <dbReference type="PROSITE" id="PS50937"/>
    </source>
</evidence>
<dbReference type="AlphaFoldDB" id="A0A927CP58"/>
<evidence type="ECO:0000256" key="4">
    <source>
        <dbReference type="ARBA" id="ARBA00023163"/>
    </source>
</evidence>
<dbReference type="InterPro" id="IPR009061">
    <property type="entry name" value="DNA-bd_dom_put_sf"/>
</dbReference>
<dbReference type="Proteomes" id="UP000632125">
    <property type="component" value="Unassembled WGS sequence"/>
</dbReference>
<dbReference type="GO" id="GO:0003700">
    <property type="term" value="F:DNA-binding transcription factor activity"/>
    <property type="evidence" value="ECO:0007669"/>
    <property type="project" value="InterPro"/>
</dbReference>
<keyword evidence="3" id="KW-0238">DNA-binding</keyword>
<dbReference type="Gene3D" id="3.40.50.150">
    <property type="entry name" value="Vaccinia Virus protein VP39"/>
    <property type="match status" value="1"/>
</dbReference>
<reference evidence="6" key="1">
    <citation type="submission" date="2020-09" db="EMBL/GenBank/DDBJ databases">
        <title>A novel bacterium of genus Paenibacillus, isolated from South China Sea.</title>
        <authorList>
            <person name="Huang H."/>
            <person name="Mo K."/>
            <person name="Hu Y."/>
        </authorList>
    </citation>
    <scope>NUCLEOTIDE SEQUENCE</scope>
    <source>
        <strain evidence="6">IB182493</strain>
    </source>
</reference>
<evidence type="ECO:0000313" key="7">
    <source>
        <dbReference type="Proteomes" id="UP000632125"/>
    </source>
</evidence>
<dbReference type="GO" id="GO:0003677">
    <property type="term" value="F:DNA binding"/>
    <property type="evidence" value="ECO:0007669"/>
    <property type="project" value="UniProtKB-KW"/>
</dbReference>
<dbReference type="EMBL" id="JACXIY010000015">
    <property type="protein sequence ID" value="MBD2869706.1"/>
    <property type="molecule type" value="Genomic_DNA"/>
</dbReference>
<gene>
    <name evidence="6" type="ORF">IDH41_14030</name>
</gene>
<dbReference type="CDD" id="cd01106">
    <property type="entry name" value="HTH_TipAL-Mta"/>
    <property type="match status" value="1"/>
</dbReference>
<dbReference type="InterPro" id="IPR029063">
    <property type="entry name" value="SAM-dependent_MTases_sf"/>
</dbReference>
<proteinExistence type="predicted"/>
<evidence type="ECO:0000313" key="6">
    <source>
        <dbReference type="EMBL" id="MBD2869706.1"/>
    </source>
</evidence>
<dbReference type="InterPro" id="IPR000551">
    <property type="entry name" value="MerR-type_HTH_dom"/>
</dbReference>
<keyword evidence="1" id="KW-0678">Repressor</keyword>
<evidence type="ECO:0000256" key="3">
    <source>
        <dbReference type="ARBA" id="ARBA00023125"/>
    </source>
</evidence>
<dbReference type="Pfam" id="PF13649">
    <property type="entry name" value="Methyltransf_25"/>
    <property type="match status" value="1"/>
</dbReference>